<evidence type="ECO:0000256" key="1">
    <source>
        <dbReference type="SAM" id="MobiDB-lite"/>
    </source>
</evidence>
<dbReference type="AlphaFoldDB" id="A0A7D3VYG3"/>
<feature type="region of interest" description="Disordered" evidence="1">
    <location>
        <begin position="37"/>
        <end position="77"/>
    </location>
</feature>
<dbReference type="CDD" id="cd10917">
    <property type="entry name" value="CE4_NodB_like_6s_7s"/>
    <property type="match status" value="1"/>
</dbReference>
<dbReference type="GO" id="GO:0005975">
    <property type="term" value="P:carbohydrate metabolic process"/>
    <property type="evidence" value="ECO:0007669"/>
    <property type="project" value="InterPro"/>
</dbReference>
<reference evidence="3 4" key="1">
    <citation type="submission" date="2020-05" db="EMBL/GenBank/DDBJ databases">
        <title>Actinomadura verrucosospora NRRL-B18236 (PFL_A860) Genome sequencing and assembly.</title>
        <authorList>
            <person name="Samborskyy M."/>
        </authorList>
    </citation>
    <scope>NUCLEOTIDE SEQUENCE [LARGE SCALE GENOMIC DNA]</scope>
    <source>
        <strain evidence="3 4">NRRL:B18236</strain>
    </source>
</reference>
<dbReference type="GO" id="GO:0016810">
    <property type="term" value="F:hydrolase activity, acting on carbon-nitrogen (but not peptide) bonds"/>
    <property type="evidence" value="ECO:0007669"/>
    <property type="project" value="InterPro"/>
</dbReference>
<dbReference type="PROSITE" id="PS51677">
    <property type="entry name" value="NODB"/>
    <property type="match status" value="1"/>
</dbReference>
<dbReference type="PANTHER" id="PTHR10587">
    <property type="entry name" value="GLYCOSYL TRANSFERASE-RELATED"/>
    <property type="match status" value="1"/>
</dbReference>
<organism evidence="3 4">
    <name type="scientific">Actinomadura verrucosospora</name>
    <dbReference type="NCBI Taxonomy" id="46165"/>
    <lineage>
        <taxon>Bacteria</taxon>
        <taxon>Bacillati</taxon>
        <taxon>Actinomycetota</taxon>
        <taxon>Actinomycetes</taxon>
        <taxon>Streptosporangiales</taxon>
        <taxon>Thermomonosporaceae</taxon>
        <taxon>Actinomadura</taxon>
    </lineage>
</organism>
<dbReference type="InterPro" id="IPR006311">
    <property type="entry name" value="TAT_signal"/>
</dbReference>
<evidence type="ECO:0000313" key="4">
    <source>
        <dbReference type="Proteomes" id="UP000501240"/>
    </source>
</evidence>
<dbReference type="SUPFAM" id="SSF88713">
    <property type="entry name" value="Glycoside hydrolase/deacetylase"/>
    <property type="match status" value="1"/>
</dbReference>
<proteinExistence type="predicted"/>
<keyword evidence="4" id="KW-1185">Reference proteome</keyword>
<name>A0A7D3VYG3_ACTVE</name>
<dbReference type="PROSITE" id="PS51318">
    <property type="entry name" value="TAT"/>
    <property type="match status" value="1"/>
</dbReference>
<gene>
    <name evidence="3" type="ORF">ACTIVE_5737</name>
</gene>
<dbReference type="InterPro" id="IPR011330">
    <property type="entry name" value="Glyco_hydro/deAcase_b/a-brl"/>
</dbReference>
<feature type="domain" description="NodB homology" evidence="2">
    <location>
        <begin position="103"/>
        <end position="283"/>
    </location>
</feature>
<sequence length="285" mass="31056">MGLVEDEEAGGTSRRRALWLMGAAAVGLTAIGADEAHPSHASNAAAKPSVPTPRARPVIHPKPSPTPKPAPTPRPASWTQARLTALETPVRELTQLSPPPPPKTIALTIDDGPHPVYTPKMLDLLAEHEIHATFFMIGEQVKEWPKLVRRVAAAGHQICNHTETHPITIAGLPRKRVKKEMVQARDRIADTTGIEPQFFRSPGGAWSKTILELVAEHHMLPIDWAVDPRDWSRPGVGHIRRTMLAGKAGNIMLCHDGGGDRSETIAALRKVIPKMKKRGLTFVAL</sequence>
<dbReference type="EMBL" id="CP053892">
    <property type="protein sequence ID" value="QKG24094.1"/>
    <property type="molecule type" value="Genomic_DNA"/>
</dbReference>
<evidence type="ECO:0000313" key="3">
    <source>
        <dbReference type="EMBL" id="QKG24094.1"/>
    </source>
</evidence>
<dbReference type="Pfam" id="PF01522">
    <property type="entry name" value="Polysacc_deac_1"/>
    <property type="match status" value="1"/>
</dbReference>
<protein>
    <submittedName>
        <fullName evidence="3">Polysaccharide deacetylase</fullName>
    </submittedName>
</protein>
<dbReference type="Gene3D" id="3.20.20.370">
    <property type="entry name" value="Glycoside hydrolase/deacetylase"/>
    <property type="match status" value="1"/>
</dbReference>
<dbReference type="Proteomes" id="UP000501240">
    <property type="component" value="Chromosome"/>
</dbReference>
<evidence type="ECO:0000259" key="2">
    <source>
        <dbReference type="PROSITE" id="PS51677"/>
    </source>
</evidence>
<accession>A0A7D3VYG3</accession>
<feature type="compositionally biased region" description="Pro residues" evidence="1">
    <location>
        <begin position="60"/>
        <end position="74"/>
    </location>
</feature>
<dbReference type="InterPro" id="IPR002509">
    <property type="entry name" value="NODB_dom"/>
</dbReference>
<dbReference type="InterPro" id="IPR050248">
    <property type="entry name" value="Polysacc_deacetylase_ArnD"/>
</dbReference>